<comment type="caution">
    <text evidence="2">The sequence shown here is derived from an EMBL/GenBank/DDBJ whole genome shotgun (WGS) entry which is preliminary data.</text>
</comment>
<feature type="compositionally biased region" description="Basic and acidic residues" evidence="1">
    <location>
        <begin position="20"/>
        <end position="31"/>
    </location>
</feature>
<protein>
    <submittedName>
        <fullName evidence="2">Uncharacterized protein</fullName>
    </submittedName>
</protein>
<dbReference type="AlphaFoldDB" id="A0A8J8T449"/>
<dbReference type="OrthoDB" id="10639447at2759"/>
<evidence type="ECO:0000313" key="2">
    <source>
        <dbReference type="EMBL" id="TNV80856.1"/>
    </source>
</evidence>
<dbReference type="Proteomes" id="UP000785679">
    <property type="component" value="Unassembled WGS sequence"/>
</dbReference>
<feature type="region of interest" description="Disordered" evidence="1">
    <location>
        <begin position="102"/>
        <end position="127"/>
    </location>
</feature>
<reference evidence="2" key="1">
    <citation type="submission" date="2019-06" db="EMBL/GenBank/DDBJ databases">
        <authorList>
            <person name="Zheng W."/>
        </authorList>
    </citation>
    <scope>NUCLEOTIDE SEQUENCE</scope>
    <source>
        <strain evidence="2">QDHG01</strain>
    </source>
</reference>
<accession>A0A8J8T449</accession>
<name>A0A8J8T449_HALGN</name>
<feature type="region of interest" description="Disordered" evidence="1">
    <location>
        <begin position="535"/>
        <end position="597"/>
    </location>
</feature>
<feature type="compositionally biased region" description="Polar residues" evidence="1">
    <location>
        <begin position="535"/>
        <end position="546"/>
    </location>
</feature>
<feature type="compositionally biased region" description="Basic residues" evidence="1">
    <location>
        <begin position="203"/>
        <end position="212"/>
    </location>
</feature>
<dbReference type="EMBL" id="RRYP01006926">
    <property type="protein sequence ID" value="TNV80856.1"/>
    <property type="molecule type" value="Genomic_DNA"/>
</dbReference>
<feature type="compositionally biased region" description="Basic and acidic residues" evidence="1">
    <location>
        <begin position="256"/>
        <end position="272"/>
    </location>
</feature>
<organism evidence="2 3">
    <name type="scientific">Halteria grandinella</name>
    <dbReference type="NCBI Taxonomy" id="5974"/>
    <lineage>
        <taxon>Eukaryota</taxon>
        <taxon>Sar</taxon>
        <taxon>Alveolata</taxon>
        <taxon>Ciliophora</taxon>
        <taxon>Intramacronucleata</taxon>
        <taxon>Spirotrichea</taxon>
        <taxon>Stichotrichia</taxon>
        <taxon>Sporadotrichida</taxon>
        <taxon>Halteriidae</taxon>
        <taxon>Halteria</taxon>
    </lineage>
</organism>
<feature type="compositionally biased region" description="Acidic residues" evidence="1">
    <location>
        <begin position="553"/>
        <end position="565"/>
    </location>
</feature>
<feature type="compositionally biased region" description="Polar residues" evidence="1">
    <location>
        <begin position="109"/>
        <end position="118"/>
    </location>
</feature>
<keyword evidence="3" id="KW-1185">Reference proteome</keyword>
<sequence length="597" mass="68282">MDPEAIFGPSRAAKKSGLLHKLDASKVDVPKNRPKSSRLTQLRPSAEQAPVIQKSPIHDISKTPIKGGQRIAKPSKSPNTHREVTYRDERWNTTLAHTDLIKNLEKPAQSRNQHSRGSGSRGKHENLDRIDSMVNESFAKLTISKDTLHPQLQTVEDPAIDVSIWQNMIFYKSIANVNQQAKKQDQKALNHYANVQSKVRAYIRKPMEHRRKSEVPQAKSKSRSRSKDNKNKTPIKVELAVTPKAVKAKKKAAIPKTDETRDASKSENRSKSAENIGVKRIKKQVDLPKIRQFEVITEPEELPIKVEAPQSIADMNINFTLNPHKEEPRQTDAEVQTDEVQQAIVEQKIIQENKIEIIADINVQEEIKQESVPVVDNGLKNQKYLNSNGQNQEYYLLDIISKCSPTMLGQIAALKQEDIQRPDRFEWVGNCFMELVNLIIYERRELYSGWEQLQKYCSHKYDAYQHFLILKSCADLQKFNIDSIALLDQQYIASQNEGEVLRWPKGMMILYLLCKALIQYAYFIYGYNPAKAQKKTPQSQKKTLSQLEKIEEGGEEEDEEIDAEQQDSTIRPEEDEDDSPLLQENQGKAPASQPFEL</sequence>
<proteinExistence type="predicted"/>
<feature type="region of interest" description="Disordered" evidence="1">
    <location>
        <begin position="203"/>
        <end position="275"/>
    </location>
</feature>
<evidence type="ECO:0000313" key="3">
    <source>
        <dbReference type="Proteomes" id="UP000785679"/>
    </source>
</evidence>
<gene>
    <name evidence="2" type="ORF">FGO68_gene16010</name>
</gene>
<feature type="region of interest" description="Disordered" evidence="1">
    <location>
        <begin position="1"/>
        <end position="85"/>
    </location>
</feature>
<evidence type="ECO:0000256" key="1">
    <source>
        <dbReference type="SAM" id="MobiDB-lite"/>
    </source>
</evidence>